<dbReference type="Proteomes" id="UP001287282">
    <property type="component" value="Unassembled WGS sequence"/>
</dbReference>
<evidence type="ECO:0000256" key="1">
    <source>
        <dbReference type="SAM" id="MobiDB-lite"/>
    </source>
</evidence>
<evidence type="ECO:0000313" key="3">
    <source>
        <dbReference type="Proteomes" id="UP001287282"/>
    </source>
</evidence>
<keyword evidence="2" id="KW-0547">Nucleotide-binding</keyword>
<sequence>IELDDRNRLRNRVKHAVATEMLAKSITKKPKKVKPGYKKKMQAEMEKVKKRQRRMNQKKR</sequence>
<dbReference type="EMBL" id="JAWJBA010001012">
    <property type="protein sequence ID" value="MDV2687646.1"/>
    <property type="molecule type" value="Genomic_DNA"/>
</dbReference>
<proteinExistence type="predicted"/>
<comment type="caution">
    <text evidence="2">The sequence shown here is derived from an EMBL/GenBank/DDBJ whole genome shotgun (WGS) entry which is preliminary data.</text>
</comment>
<feature type="non-terminal residue" evidence="2">
    <location>
        <position position="1"/>
    </location>
</feature>
<protein>
    <submittedName>
        <fullName evidence="2">DEAD/DEAH box helicase</fullName>
    </submittedName>
</protein>
<feature type="compositionally biased region" description="Basic residues" evidence="1">
    <location>
        <begin position="27"/>
        <end position="40"/>
    </location>
</feature>
<gene>
    <name evidence="2" type="ORF">RYX56_25185</name>
</gene>
<accession>A0ABU3XIF7</accession>
<organism evidence="2 3">
    <name type="scientific">Alkalihalophilus lindianensis</name>
    <dbReference type="NCBI Taxonomy" id="1630542"/>
    <lineage>
        <taxon>Bacteria</taxon>
        <taxon>Bacillati</taxon>
        <taxon>Bacillota</taxon>
        <taxon>Bacilli</taxon>
        <taxon>Bacillales</taxon>
        <taxon>Bacillaceae</taxon>
        <taxon>Alkalihalophilus</taxon>
    </lineage>
</organism>
<name>A0ABU3XIF7_9BACI</name>
<dbReference type="GO" id="GO:0004386">
    <property type="term" value="F:helicase activity"/>
    <property type="evidence" value="ECO:0007669"/>
    <property type="project" value="UniProtKB-KW"/>
</dbReference>
<feature type="compositionally biased region" description="Basic residues" evidence="1">
    <location>
        <begin position="48"/>
        <end position="60"/>
    </location>
</feature>
<evidence type="ECO:0000313" key="2">
    <source>
        <dbReference type="EMBL" id="MDV2687646.1"/>
    </source>
</evidence>
<reference evidence="2 3" key="1">
    <citation type="submission" date="2023-10" db="EMBL/GenBank/DDBJ databases">
        <title>Screening of Alkalihalobacillus lindianensis BZ-TG-R113 and Its Alleviation of Salt Stress on Rapeseed Growth.</title>
        <authorList>
            <person name="Zhao B."/>
            <person name="Guo T."/>
        </authorList>
    </citation>
    <scope>NUCLEOTIDE SEQUENCE [LARGE SCALE GENOMIC DNA]</scope>
    <source>
        <strain evidence="2 3">BZ-TG-R113</strain>
    </source>
</reference>
<feature type="region of interest" description="Disordered" evidence="1">
    <location>
        <begin position="27"/>
        <end position="60"/>
    </location>
</feature>
<keyword evidence="2" id="KW-0378">Hydrolase</keyword>
<keyword evidence="2" id="KW-0067">ATP-binding</keyword>
<keyword evidence="3" id="KW-1185">Reference proteome</keyword>
<keyword evidence="2" id="KW-0347">Helicase</keyword>